<accession>A0ABU3B6S8</accession>
<dbReference type="InterPro" id="IPR029060">
    <property type="entry name" value="PIN-like_dom_sf"/>
</dbReference>
<keyword evidence="3 5" id="KW-0479">Metal-binding</keyword>
<dbReference type="Gene3D" id="3.40.50.1010">
    <property type="entry name" value="5'-nuclease"/>
    <property type="match status" value="1"/>
</dbReference>
<comment type="cofactor">
    <cofactor evidence="5">
        <name>Mg(2+)</name>
        <dbReference type="ChEBI" id="CHEBI:18420"/>
    </cofactor>
</comment>
<organism evidence="7 8">
    <name type="scientific">Spectribacter acetivorans</name>
    <dbReference type="NCBI Taxonomy" id="3075603"/>
    <lineage>
        <taxon>Bacteria</taxon>
        <taxon>Pseudomonadati</taxon>
        <taxon>Pseudomonadota</taxon>
        <taxon>Gammaproteobacteria</taxon>
        <taxon>Salinisphaerales</taxon>
        <taxon>Salinisphaeraceae</taxon>
        <taxon>Spectribacter</taxon>
    </lineage>
</organism>
<keyword evidence="5" id="KW-0460">Magnesium</keyword>
<feature type="binding site" evidence="5">
    <location>
        <position position="108"/>
    </location>
    <ligand>
        <name>Mg(2+)</name>
        <dbReference type="ChEBI" id="CHEBI:18420"/>
    </ligand>
</feature>
<name>A0ABU3B6S8_9GAMM</name>
<evidence type="ECO:0000256" key="3">
    <source>
        <dbReference type="ARBA" id="ARBA00022723"/>
    </source>
</evidence>
<sequence length="140" mass="15711">MLSPDVNILVSIYREDTTHHRQCRHWLDEVLAAGRRIGVSELVLSGLLRVVTHPKIFDPPSPSSHAMSFIDALLARDGVSTLRPGGGHWRIFQGLCEQTQVHGNQIPDAYHAALAIEHGCEWITLDRGFGIYPGLRWNRI</sequence>
<evidence type="ECO:0000256" key="2">
    <source>
        <dbReference type="ARBA" id="ARBA00022722"/>
    </source>
</evidence>
<dbReference type="NCBIfam" id="TIGR00028">
    <property type="entry name" value="Mtu_PIN_fam"/>
    <property type="match status" value="1"/>
</dbReference>
<dbReference type="InterPro" id="IPR006226">
    <property type="entry name" value="Mtu_PIN"/>
</dbReference>
<reference evidence="7 8" key="1">
    <citation type="submission" date="2023-09" db="EMBL/GenBank/DDBJ databases">
        <authorList>
            <person name="Rey-Velasco X."/>
        </authorList>
    </citation>
    <scope>NUCLEOTIDE SEQUENCE [LARGE SCALE GENOMIC DNA]</scope>
    <source>
        <strain evidence="7 8">P385</strain>
    </source>
</reference>
<dbReference type="RefSeq" id="WP_311656565.1">
    <property type="nucleotide sequence ID" value="NZ_JAVRHY010000001.1"/>
</dbReference>
<keyword evidence="8" id="KW-1185">Reference proteome</keyword>
<protein>
    <recommendedName>
        <fullName evidence="5">Ribonuclease VapC</fullName>
        <shortName evidence="5">RNase VapC</shortName>
        <ecNumber evidence="5">3.1.-.-</ecNumber>
    </recommendedName>
    <alternativeName>
        <fullName evidence="5">Toxin VapC</fullName>
    </alternativeName>
</protein>
<feature type="binding site" evidence="5">
    <location>
        <position position="5"/>
    </location>
    <ligand>
        <name>Mg(2+)</name>
        <dbReference type="ChEBI" id="CHEBI:18420"/>
    </ligand>
</feature>
<evidence type="ECO:0000313" key="8">
    <source>
        <dbReference type="Proteomes" id="UP001259982"/>
    </source>
</evidence>
<keyword evidence="5" id="KW-0800">Toxin</keyword>
<evidence type="ECO:0000256" key="1">
    <source>
        <dbReference type="ARBA" id="ARBA00022649"/>
    </source>
</evidence>
<keyword evidence="1 5" id="KW-1277">Toxin-antitoxin system</keyword>
<dbReference type="Proteomes" id="UP001259982">
    <property type="component" value="Unassembled WGS sequence"/>
</dbReference>
<dbReference type="CDD" id="cd18678">
    <property type="entry name" value="PIN_MtVapC25_VapC33-like"/>
    <property type="match status" value="1"/>
</dbReference>
<proteinExistence type="inferred from homology"/>
<keyword evidence="4 5" id="KW-0378">Hydrolase</keyword>
<evidence type="ECO:0000256" key="5">
    <source>
        <dbReference type="HAMAP-Rule" id="MF_00265"/>
    </source>
</evidence>
<dbReference type="HAMAP" id="MF_00265">
    <property type="entry name" value="VapC_Nob1"/>
    <property type="match status" value="1"/>
</dbReference>
<feature type="domain" description="PIN" evidence="6">
    <location>
        <begin position="5"/>
        <end position="130"/>
    </location>
</feature>
<dbReference type="InterPro" id="IPR002716">
    <property type="entry name" value="PIN_dom"/>
</dbReference>
<evidence type="ECO:0000259" key="6">
    <source>
        <dbReference type="Pfam" id="PF01850"/>
    </source>
</evidence>
<dbReference type="InterPro" id="IPR022907">
    <property type="entry name" value="VapC_family"/>
</dbReference>
<dbReference type="EC" id="3.1.-.-" evidence="5"/>
<gene>
    <name evidence="5" type="primary">vapC</name>
    <name evidence="7" type="ORF">RM531_00830</name>
</gene>
<comment type="similarity">
    <text evidence="5">Belongs to the PINc/VapC protein family.</text>
</comment>
<evidence type="ECO:0000256" key="4">
    <source>
        <dbReference type="ARBA" id="ARBA00022801"/>
    </source>
</evidence>
<dbReference type="Pfam" id="PF01850">
    <property type="entry name" value="PIN"/>
    <property type="match status" value="1"/>
</dbReference>
<dbReference type="SUPFAM" id="SSF88723">
    <property type="entry name" value="PIN domain-like"/>
    <property type="match status" value="1"/>
</dbReference>
<evidence type="ECO:0000313" key="7">
    <source>
        <dbReference type="EMBL" id="MDT0617008.1"/>
    </source>
</evidence>
<dbReference type="EMBL" id="JAVRHY010000001">
    <property type="protein sequence ID" value="MDT0617008.1"/>
    <property type="molecule type" value="Genomic_DNA"/>
</dbReference>
<keyword evidence="2 5" id="KW-0540">Nuclease</keyword>
<comment type="function">
    <text evidence="5">Toxic component of a toxin-antitoxin (TA) system. An RNase.</text>
</comment>
<comment type="caution">
    <text evidence="7">The sequence shown here is derived from an EMBL/GenBank/DDBJ whole genome shotgun (WGS) entry which is preliminary data.</text>
</comment>